<dbReference type="InterPro" id="IPR031974">
    <property type="entry name" value="PDCD7"/>
</dbReference>
<accession>A0A0L0CKP4</accession>
<dbReference type="Pfam" id="PF16021">
    <property type="entry name" value="PDCD7"/>
    <property type="match status" value="1"/>
</dbReference>
<name>A0A0L0CKP4_LUCCU</name>
<evidence type="ECO:0000313" key="1">
    <source>
        <dbReference type="EMBL" id="KNC32807.1"/>
    </source>
</evidence>
<protein>
    <submittedName>
        <fullName evidence="1">Uncharacterized protein</fullName>
    </submittedName>
</protein>
<dbReference type="OrthoDB" id="2289628at2759"/>
<comment type="caution">
    <text evidence="1">The sequence shown here is derived from an EMBL/GenBank/DDBJ whole genome shotgun (WGS) entry which is preliminary data.</text>
</comment>
<gene>
    <name evidence="1" type="ORF">FF38_00256</name>
</gene>
<keyword evidence="2" id="KW-1185">Reference proteome</keyword>
<evidence type="ECO:0000313" key="2">
    <source>
        <dbReference type="Proteomes" id="UP000037069"/>
    </source>
</evidence>
<sequence>MTAPSNQVSQVKLALKQIADNLQQLEKYKDPGVDLFSLKTDTEQLLKHLESLPLEGIRNKLNKRKRKRHNKKLQKLKNKKINKVINKEIVSKVYEDTTTSKASRDNKPKSHYQNKSVKECQRFLQTFELLEQLHLLRGQNATETYKFSLKLRQMKSIWNSLLQDKLQEQIPTEVKIQQQWDEVLFGPPEKTYFQEKPDLQDFIRKRQIWDSYIDSKNGSSIPIGWILPPTKAEGQWLQYLAPTNS</sequence>
<dbReference type="STRING" id="7375.A0A0L0CKP4"/>
<dbReference type="OMA" id="WDSYISY"/>
<proteinExistence type="predicted"/>
<dbReference type="EMBL" id="JRES01000266">
    <property type="protein sequence ID" value="KNC32807.1"/>
    <property type="molecule type" value="Genomic_DNA"/>
</dbReference>
<dbReference type="AlphaFoldDB" id="A0A0L0CKP4"/>
<reference evidence="1 2" key="1">
    <citation type="journal article" date="2015" name="Nat. Commun.">
        <title>Lucilia cuprina genome unlocks parasitic fly biology to underpin future interventions.</title>
        <authorList>
            <person name="Anstead C.A."/>
            <person name="Korhonen P.K."/>
            <person name="Young N.D."/>
            <person name="Hall R.S."/>
            <person name="Jex A.R."/>
            <person name="Murali S.C."/>
            <person name="Hughes D.S."/>
            <person name="Lee S.F."/>
            <person name="Perry T."/>
            <person name="Stroehlein A.J."/>
            <person name="Ansell B.R."/>
            <person name="Breugelmans B."/>
            <person name="Hofmann A."/>
            <person name="Qu J."/>
            <person name="Dugan S."/>
            <person name="Lee S.L."/>
            <person name="Chao H."/>
            <person name="Dinh H."/>
            <person name="Han Y."/>
            <person name="Doddapaneni H.V."/>
            <person name="Worley K.C."/>
            <person name="Muzny D.M."/>
            <person name="Ioannidis P."/>
            <person name="Waterhouse R.M."/>
            <person name="Zdobnov E.M."/>
            <person name="James P.J."/>
            <person name="Bagnall N.H."/>
            <person name="Kotze A.C."/>
            <person name="Gibbs R.A."/>
            <person name="Richards S."/>
            <person name="Batterham P."/>
            <person name="Gasser R.B."/>
        </authorList>
    </citation>
    <scope>NUCLEOTIDE SEQUENCE [LARGE SCALE GENOMIC DNA]</scope>
    <source>
        <strain evidence="1 2">LS</strain>
        <tissue evidence="1">Full body</tissue>
    </source>
</reference>
<organism evidence="1 2">
    <name type="scientific">Lucilia cuprina</name>
    <name type="common">Green bottle fly</name>
    <name type="synonym">Australian sheep blowfly</name>
    <dbReference type="NCBI Taxonomy" id="7375"/>
    <lineage>
        <taxon>Eukaryota</taxon>
        <taxon>Metazoa</taxon>
        <taxon>Ecdysozoa</taxon>
        <taxon>Arthropoda</taxon>
        <taxon>Hexapoda</taxon>
        <taxon>Insecta</taxon>
        <taxon>Pterygota</taxon>
        <taxon>Neoptera</taxon>
        <taxon>Endopterygota</taxon>
        <taxon>Diptera</taxon>
        <taxon>Brachycera</taxon>
        <taxon>Muscomorpha</taxon>
        <taxon>Oestroidea</taxon>
        <taxon>Calliphoridae</taxon>
        <taxon>Luciliinae</taxon>
        <taxon>Lucilia</taxon>
    </lineage>
</organism>
<dbReference type="Proteomes" id="UP000037069">
    <property type="component" value="Unassembled WGS sequence"/>
</dbReference>